<feature type="region of interest" description="Disordered" evidence="1">
    <location>
        <begin position="155"/>
        <end position="220"/>
    </location>
</feature>
<proteinExistence type="predicted"/>
<keyword evidence="2" id="KW-0472">Membrane</keyword>
<reference evidence="3 4" key="1">
    <citation type="submission" date="2020-08" db="EMBL/GenBank/DDBJ databases">
        <title>Sequencing the genomes of 1000 actinobacteria strains.</title>
        <authorList>
            <person name="Klenk H.-P."/>
        </authorList>
    </citation>
    <scope>NUCLEOTIDE SEQUENCE [LARGE SCALE GENOMIC DNA]</scope>
    <source>
        <strain evidence="3 4">DSM 102030</strain>
    </source>
</reference>
<feature type="compositionally biased region" description="Basic and acidic residues" evidence="1">
    <location>
        <begin position="201"/>
        <end position="212"/>
    </location>
</feature>
<evidence type="ECO:0000256" key="1">
    <source>
        <dbReference type="SAM" id="MobiDB-lite"/>
    </source>
</evidence>
<dbReference type="Proteomes" id="UP000523007">
    <property type="component" value="Unassembled WGS sequence"/>
</dbReference>
<feature type="compositionally biased region" description="Low complexity" evidence="1">
    <location>
        <begin position="168"/>
        <end position="179"/>
    </location>
</feature>
<evidence type="ECO:0000313" key="3">
    <source>
        <dbReference type="EMBL" id="MBB4935107.1"/>
    </source>
</evidence>
<sequence>MNDFTLIILGAAISLVSSVSVTWLQARYLRRTELRATARESTRQLTSMFIAERDNPAETTSKEPSANLTEAEMTAAALADRRTRERVRALIRLLRELKLPELQELSGTKPERARQQICDHALEVLGAHFRAERIPGLPQSVRKILDVEDEALNIHAGGGTSKPDDTAASEASSATGSAANRGGARRKSQAVPADGKSATKKTGDKGKEKDVDSSEFWNND</sequence>
<gene>
    <name evidence="3" type="ORF">F4561_006001</name>
</gene>
<keyword evidence="2" id="KW-1133">Transmembrane helix</keyword>
<keyword evidence="2" id="KW-0812">Transmembrane</keyword>
<dbReference type="AlphaFoldDB" id="A0A7W7RNR0"/>
<comment type="caution">
    <text evidence="3">The sequence shown here is derived from an EMBL/GenBank/DDBJ whole genome shotgun (WGS) entry which is preliminary data.</text>
</comment>
<keyword evidence="4" id="KW-1185">Reference proteome</keyword>
<feature type="transmembrane region" description="Helical" evidence="2">
    <location>
        <begin position="6"/>
        <end position="26"/>
    </location>
</feature>
<organism evidence="3 4">
    <name type="scientific">Lipingzhangella halophila</name>
    <dbReference type="NCBI Taxonomy" id="1783352"/>
    <lineage>
        <taxon>Bacteria</taxon>
        <taxon>Bacillati</taxon>
        <taxon>Actinomycetota</taxon>
        <taxon>Actinomycetes</taxon>
        <taxon>Streptosporangiales</taxon>
        <taxon>Nocardiopsidaceae</taxon>
        <taxon>Lipingzhangella</taxon>
    </lineage>
</organism>
<dbReference type="RefSeq" id="WP_184584884.1">
    <property type="nucleotide sequence ID" value="NZ_JACHJT010000002.1"/>
</dbReference>
<dbReference type="EMBL" id="JACHJT010000002">
    <property type="protein sequence ID" value="MBB4935107.1"/>
    <property type="molecule type" value="Genomic_DNA"/>
</dbReference>
<protein>
    <submittedName>
        <fullName evidence="3">Uncharacterized protein</fullName>
    </submittedName>
</protein>
<evidence type="ECO:0000313" key="4">
    <source>
        <dbReference type="Proteomes" id="UP000523007"/>
    </source>
</evidence>
<name>A0A7W7RNR0_9ACTN</name>
<accession>A0A7W7RNR0</accession>
<evidence type="ECO:0000256" key="2">
    <source>
        <dbReference type="SAM" id="Phobius"/>
    </source>
</evidence>